<dbReference type="Gene3D" id="3.40.50.300">
    <property type="entry name" value="P-loop containing nucleotide triphosphate hydrolases"/>
    <property type="match status" value="2"/>
</dbReference>
<evidence type="ECO:0000256" key="3">
    <source>
        <dbReference type="ARBA" id="ARBA00022475"/>
    </source>
</evidence>
<evidence type="ECO:0000256" key="5">
    <source>
        <dbReference type="ARBA" id="ARBA00022737"/>
    </source>
</evidence>
<evidence type="ECO:0000259" key="10">
    <source>
        <dbReference type="PROSITE" id="PS50893"/>
    </source>
</evidence>
<comment type="subcellular location">
    <subcellularLocation>
        <location evidence="1">Cell membrane</location>
        <topology evidence="1">Peripheral membrane protein</topology>
    </subcellularLocation>
</comment>
<evidence type="ECO:0000256" key="8">
    <source>
        <dbReference type="ARBA" id="ARBA00022967"/>
    </source>
</evidence>
<sequence length="507" mass="56386">MKEQRETILQAKSITKKFGKVTVLDDVNIDVHQGKVNVIIGENGAGKSTLMKILSGVYSDYDGEILLNNKVVNFSNPKEAMENGIAIMHQELNLIPYLSITANIFLGREITNQFGILSTNQMHDKVDELLKRLDCNLSPRTLVSELRVGEQQLVEIAKALLEDAKVIIMDEPTSAISDSEVEVLFKIIKNLKTQDVGILYISHKLDELFTIADRFIGLRDGKMVGIIEDVRNTGKEDLIKLMVGRNIENRFQKEILPIGDDLLGVENLNLIQADNKARYLLKDINFSLKKGEVLGIFGLMGAGRTELLETLFGLYPKLSTCKLTIEKKEVNISSVQDAILNGLALVPENRKEDGLVLQMDVSKNISMVSTDRVIRNGFLNKHLETNLARKYIDSLHIKLSSEKQLARNLSGGNQQKVVLAKWLANQPKVLFLDEPTRGIDVNAKNEIYHLISQLASKGLGLIVVSSELPEIMAISDRILILSQGKITGEFNRTSANEEAIMQAATST</sequence>
<feature type="domain" description="ABC transporter" evidence="10">
    <location>
        <begin position="265"/>
        <end position="506"/>
    </location>
</feature>
<evidence type="ECO:0000256" key="4">
    <source>
        <dbReference type="ARBA" id="ARBA00022597"/>
    </source>
</evidence>
<dbReference type="InterPro" id="IPR027417">
    <property type="entry name" value="P-loop_NTPase"/>
</dbReference>
<dbReference type="AlphaFoldDB" id="A0AA37WHT5"/>
<dbReference type="InterPro" id="IPR003439">
    <property type="entry name" value="ABC_transporter-like_ATP-bd"/>
</dbReference>
<name>A0AA37WHT5_9BACT</name>
<dbReference type="InterPro" id="IPR017871">
    <property type="entry name" value="ABC_transporter-like_CS"/>
</dbReference>
<dbReference type="PANTHER" id="PTHR43790:SF3">
    <property type="entry name" value="D-ALLOSE IMPORT ATP-BINDING PROTEIN ALSA-RELATED"/>
    <property type="match status" value="1"/>
</dbReference>
<evidence type="ECO:0000256" key="6">
    <source>
        <dbReference type="ARBA" id="ARBA00022741"/>
    </source>
</evidence>
<comment type="caution">
    <text evidence="11">The sequence shown here is derived from an EMBL/GenBank/DDBJ whole genome shotgun (WGS) entry which is preliminary data.</text>
</comment>
<dbReference type="Proteomes" id="UP001156666">
    <property type="component" value="Unassembled WGS sequence"/>
</dbReference>
<keyword evidence="8" id="KW-1278">Translocase</keyword>
<keyword evidence="7 11" id="KW-0067">ATP-binding</keyword>
<dbReference type="InterPro" id="IPR050107">
    <property type="entry name" value="ABC_carbohydrate_import_ATPase"/>
</dbReference>
<dbReference type="SMART" id="SM00382">
    <property type="entry name" value="AAA"/>
    <property type="match status" value="2"/>
</dbReference>
<protein>
    <submittedName>
        <fullName evidence="11">Ribose import ATP-binding protein RbsA 2</fullName>
    </submittedName>
</protein>
<dbReference type="GO" id="GO:0016887">
    <property type="term" value="F:ATP hydrolysis activity"/>
    <property type="evidence" value="ECO:0007669"/>
    <property type="project" value="InterPro"/>
</dbReference>
<accession>A0AA37WHT5</accession>
<dbReference type="RefSeq" id="WP_235293461.1">
    <property type="nucleotide sequence ID" value="NZ_BSOH01000037.1"/>
</dbReference>
<evidence type="ECO:0000256" key="9">
    <source>
        <dbReference type="ARBA" id="ARBA00023136"/>
    </source>
</evidence>
<dbReference type="EMBL" id="BSOH01000037">
    <property type="protein sequence ID" value="GLR19934.1"/>
    <property type="molecule type" value="Genomic_DNA"/>
</dbReference>
<feature type="domain" description="ABC transporter" evidence="10">
    <location>
        <begin position="9"/>
        <end position="245"/>
    </location>
</feature>
<evidence type="ECO:0000256" key="2">
    <source>
        <dbReference type="ARBA" id="ARBA00022448"/>
    </source>
</evidence>
<keyword evidence="5" id="KW-0677">Repeat</keyword>
<keyword evidence="4" id="KW-0762">Sugar transport</keyword>
<dbReference type="Pfam" id="PF00005">
    <property type="entry name" value="ABC_tran"/>
    <property type="match status" value="2"/>
</dbReference>
<dbReference type="SUPFAM" id="SSF52540">
    <property type="entry name" value="P-loop containing nucleoside triphosphate hydrolases"/>
    <property type="match status" value="2"/>
</dbReference>
<organism evidence="11 12">
    <name type="scientific">Portibacter lacus</name>
    <dbReference type="NCBI Taxonomy" id="1099794"/>
    <lineage>
        <taxon>Bacteria</taxon>
        <taxon>Pseudomonadati</taxon>
        <taxon>Bacteroidota</taxon>
        <taxon>Saprospiria</taxon>
        <taxon>Saprospirales</taxon>
        <taxon>Haliscomenobacteraceae</taxon>
        <taxon>Portibacter</taxon>
    </lineage>
</organism>
<keyword evidence="12" id="KW-1185">Reference proteome</keyword>
<dbReference type="GO" id="GO:0005886">
    <property type="term" value="C:plasma membrane"/>
    <property type="evidence" value="ECO:0007669"/>
    <property type="project" value="UniProtKB-SubCell"/>
</dbReference>
<gene>
    <name evidence="11" type="primary">rbsA2</name>
    <name evidence="11" type="ORF">GCM10007940_45500</name>
</gene>
<dbReference type="CDD" id="cd03215">
    <property type="entry name" value="ABC_Carb_Monos_II"/>
    <property type="match status" value="1"/>
</dbReference>
<keyword evidence="9" id="KW-0472">Membrane</keyword>
<evidence type="ECO:0000256" key="7">
    <source>
        <dbReference type="ARBA" id="ARBA00022840"/>
    </source>
</evidence>
<evidence type="ECO:0000313" key="11">
    <source>
        <dbReference type="EMBL" id="GLR19934.1"/>
    </source>
</evidence>
<dbReference type="PANTHER" id="PTHR43790">
    <property type="entry name" value="CARBOHYDRATE TRANSPORT ATP-BINDING PROTEIN MG119-RELATED"/>
    <property type="match status" value="1"/>
</dbReference>
<dbReference type="CDD" id="cd03216">
    <property type="entry name" value="ABC_Carb_Monos_I"/>
    <property type="match status" value="1"/>
</dbReference>
<proteinExistence type="predicted"/>
<keyword evidence="6" id="KW-0547">Nucleotide-binding</keyword>
<dbReference type="PROSITE" id="PS50893">
    <property type="entry name" value="ABC_TRANSPORTER_2"/>
    <property type="match status" value="2"/>
</dbReference>
<dbReference type="FunFam" id="3.40.50.300:FF:000127">
    <property type="entry name" value="Ribose import ATP-binding protein RbsA"/>
    <property type="match status" value="1"/>
</dbReference>
<reference evidence="11" key="2">
    <citation type="submission" date="2023-01" db="EMBL/GenBank/DDBJ databases">
        <title>Draft genome sequence of Portibacter lacus strain NBRC 108769.</title>
        <authorList>
            <person name="Sun Q."/>
            <person name="Mori K."/>
        </authorList>
    </citation>
    <scope>NUCLEOTIDE SEQUENCE</scope>
    <source>
        <strain evidence="11">NBRC 108769</strain>
    </source>
</reference>
<dbReference type="PROSITE" id="PS00211">
    <property type="entry name" value="ABC_TRANSPORTER_1"/>
    <property type="match status" value="1"/>
</dbReference>
<dbReference type="GO" id="GO:0005524">
    <property type="term" value="F:ATP binding"/>
    <property type="evidence" value="ECO:0007669"/>
    <property type="project" value="UniProtKB-KW"/>
</dbReference>
<reference evidence="11" key="1">
    <citation type="journal article" date="2014" name="Int. J. Syst. Evol. Microbiol.">
        <title>Complete genome sequence of Corynebacterium casei LMG S-19264T (=DSM 44701T), isolated from a smear-ripened cheese.</title>
        <authorList>
            <consortium name="US DOE Joint Genome Institute (JGI-PGF)"/>
            <person name="Walter F."/>
            <person name="Albersmeier A."/>
            <person name="Kalinowski J."/>
            <person name="Ruckert C."/>
        </authorList>
    </citation>
    <scope>NUCLEOTIDE SEQUENCE</scope>
    <source>
        <strain evidence="11">NBRC 108769</strain>
    </source>
</reference>
<dbReference type="InterPro" id="IPR003593">
    <property type="entry name" value="AAA+_ATPase"/>
</dbReference>
<keyword evidence="3" id="KW-1003">Cell membrane</keyword>
<keyword evidence="2" id="KW-0813">Transport</keyword>
<evidence type="ECO:0000256" key="1">
    <source>
        <dbReference type="ARBA" id="ARBA00004202"/>
    </source>
</evidence>
<evidence type="ECO:0000313" key="12">
    <source>
        <dbReference type="Proteomes" id="UP001156666"/>
    </source>
</evidence>